<dbReference type="PROSITE" id="PS00983">
    <property type="entry name" value="LY6_UPAR"/>
    <property type="match status" value="1"/>
</dbReference>
<dbReference type="Gene3D" id="2.10.60.10">
    <property type="entry name" value="CD59"/>
    <property type="match status" value="1"/>
</dbReference>
<dbReference type="GO" id="GO:1902494">
    <property type="term" value="C:catalytic complex"/>
    <property type="evidence" value="ECO:0007669"/>
    <property type="project" value="Ensembl"/>
</dbReference>
<dbReference type="PANTHER" id="PTHR16983:SF12">
    <property type="entry name" value="GLYCOSYLPHOSPHATIDYLINOSITOL-ANCHORED HIGH DENSITY LIPOPROTEIN-BINDING PROTEIN 1"/>
    <property type="match status" value="1"/>
</dbReference>
<dbReference type="SMART" id="SM00134">
    <property type="entry name" value="LU"/>
    <property type="match status" value="1"/>
</dbReference>
<reference evidence="10" key="3">
    <citation type="submission" date="2025-09" db="UniProtKB">
        <authorList>
            <consortium name="Ensembl"/>
        </authorList>
    </citation>
    <scope>IDENTIFICATION</scope>
</reference>
<dbReference type="GO" id="GO:0045723">
    <property type="term" value="P:positive regulation of fatty acid biosynthetic process"/>
    <property type="evidence" value="ECO:0007669"/>
    <property type="project" value="Ensembl"/>
</dbReference>
<dbReference type="GeneTree" id="ENSGT00940000153378"/>
<dbReference type="GO" id="GO:0060230">
    <property type="term" value="F:lipoprotein lipase activator activity"/>
    <property type="evidence" value="ECO:0007669"/>
    <property type="project" value="Ensembl"/>
</dbReference>
<dbReference type="GO" id="GO:0071503">
    <property type="term" value="P:response to heparin"/>
    <property type="evidence" value="ECO:0007669"/>
    <property type="project" value="Ensembl"/>
</dbReference>
<keyword evidence="2" id="KW-1003">Cell membrane</keyword>
<dbReference type="InterPro" id="IPR051110">
    <property type="entry name" value="Ly-6/neurotoxin-like_GPI-ap"/>
</dbReference>
<dbReference type="Ensembl" id="ENSOGAT00000029640.1">
    <property type="protein sequence ID" value="ENSOGAP00000020322.1"/>
    <property type="gene ID" value="ENSOGAG00000026688.1"/>
</dbReference>
<name>H0XW29_OTOGA</name>
<dbReference type="InterPro" id="IPR035076">
    <property type="entry name" value="Toxin/TOLIP"/>
</dbReference>
<dbReference type="CDD" id="cd23575">
    <property type="entry name" value="TFP_LU_ECD_GPIHBP1"/>
    <property type="match status" value="1"/>
</dbReference>
<dbReference type="GO" id="GO:0070328">
    <property type="term" value="P:triglyceride homeostasis"/>
    <property type="evidence" value="ECO:0007669"/>
    <property type="project" value="Ensembl"/>
</dbReference>
<feature type="chain" id="PRO_5003546448" evidence="8">
    <location>
        <begin position="23"/>
        <end position="181"/>
    </location>
</feature>
<feature type="compositionally biased region" description="Acidic residues" evidence="7">
    <location>
        <begin position="31"/>
        <end position="53"/>
    </location>
</feature>
<keyword evidence="11" id="KW-1185">Reference proteome</keyword>
<dbReference type="InterPro" id="IPR016054">
    <property type="entry name" value="LY6_UPA_recep-like"/>
</dbReference>
<evidence type="ECO:0000256" key="2">
    <source>
        <dbReference type="ARBA" id="ARBA00022475"/>
    </source>
</evidence>
<dbReference type="GO" id="GO:0035478">
    <property type="term" value="F:chylomicron binding"/>
    <property type="evidence" value="ECO:0007669"/>
    <property type="project" value="Ensembl"/>
</dbReference>
<keyword evidence="3" id="KW-0336">GPI-anchor</keyword>
<evidence type="ECO:0000256" key="7">
    <source>
        <dbReference type="SAM" id="MobiDB-lite"/>
    </source>
</evidence>
<evidence type="ECO:0000256" key="8">
    <source>
        <dbReference type="SAM" id="SignalP"/>
    </source>
</evidence>
<keyword evidence="6" id="KW-0325">Glycoprotein</keyword>
<evidence type="ECO:0000256" key="6">
    <source>
        <dbReference type="ARBA" id="ARBA00023180"/>
    </source>
</evidence>
<evidence type="ECO:0000313" key="11">
    <source>
        <dbReference type="Proteomes" id="UP000005225"/>
    </source>
</evidence>
<evidence type="ECO:0000256" key="4">
    <source>
        <dbReference type="ARBA" id="ARBA00022729"/>
    </source>
</evidence>
<feature type="domain" description="UPAR/Ly6" evidence="9">
    <location>
        <begin position="66"/>
        <end position="153"/>
    </location>
</feature>
<evidence type="ECO:0000313" key="10">
    <source>
        <dbReference type="Ensembl" id="ENSOGAP00000020322.1"/>
    </source>
</evidence>
<sequence>MKALRAVLLTLLLCRQPGRGQAQEEDHTRDDELDDESDDLEEEDEDEDEEEEANAIPGGRLRVLGLQCYTCPALHREELCDKTHSCSGKETFCKTLVIHGNSESGLLTTYSMWCADSCKPTSRTVEETQMTVTCCQSTLCNVPPWQHSQAQDSPPSGTDGCESVGTALLLSLLTSLWAMRA</sequence>
<dbReference type="STRING" id="30611.ENSOGAP00000020322"/>
<feature type="signal peptide" evidence="8">
    <location>
        <begin position="1"/>
        <end position="22"/>
    </location>
</feature>
<dbReference type="GO" id="GO:0030550">
    <property type="term" value="F:acetylcholine receptor inhibitor activity"/>
    <property type="evidence" value="ECO:0007669"/>
    <property type="project" value="TreeGrafter"/>
</dbReference>
<dbReference type="Pfam" id="PF00087">
    <property type="entry name" value="Toxin_TOLIP"/>
    <property type="match status" value="1"/>
</dbReference>
<dbReference type="PANTHER" id="PTHR16983">
    <property type="entry name" value="UPAR/LY6 DOMAIN-CONTAINING PROTEIN"/>
    <property type="match status" value="1"/>
</dbReference>
<dbReference type="GO" id="GO:0009897">
    <property type="term" value="C:external side of plasma membrane"/>
    <property type="evidence" value="ECO:0007669"/>
    <property type="project" value="Ensembl"/>
</dbReference>
<dbReference type="FunFam" id="2.10.60.10:FF:000003">
    <property type="entry name" value="lymphocyte antigen 6E isoform X1"/>
    <property type="match status" value="1"/>
</dbReference>
<dbReference type="InterPro" id="IPR045860">
    <property type="entry name" value="Snake_toxin-like_sf"/>
</dbReference>
<dbReference type="SUPFAM" id="SSF57302">
    <property type="entry name" value="Snake toxin-like"/>
    <property type="match status" value="1"/>
</dbReference>
<organism evidence="10 11">
    <name type="scientific">Otolemur garnettii</name>
    <name type="common">Small-eared galago</name>
    <name type="synonym">Garnett's greater bushbaby</name>
    <dbReference type="NCBI Taxonomy" id="30611"/>
    <lineage>
        <taxon>Eukaryota</taxon>
        <taxon>Metazoa</taxon>
        <taxon>Chordata</taxon>
        <taxon>Craniata</taxon>
        <taxon>Vertebrata</taxon>
        <taxon>Euteleostomi</taxon>
        <taxon>Mammalia</taxon>
        <taxon>Eutheria</taxon>
        <taxon>Euarchontoglires</taxon>
        <taxon>Primates</taxon>
        <taxon>Strepsirrhini</taxon>
        <taxon>Lorisiformes</taxon>
        <taxon>Galagidae</taxon>
        <taxon>Otolemur</taxon>
    </lineage>
</organism>
<dbReference type="HOGENOM" id="CLU_102231_0_0_1"/>
<gene>
    <name evidence="10" type="primary">GPIHBP1</name>
</gene>
<dbReference type="EMBL" id="AAQR03179367">
    <property type="status" value="NOT_ANNOTATED_CDS"/>
    <property type="molecule type" value="Genomic_DNA"/>
</dbReference>
<evidence type="ECO:0000256" key="3">
    <source>
        <dbReference type="ARBA" id="ARBA00022622"/>
    </source>
</evidence>
<dbReference type="GO" id="GO:0019433">
    <property type="term" value="P:triglyceride catabolic process"/>
    <property type="evidence" value="ECO:0007669"/>
    <property type="project" value="Ensembl"/>
</dbReference>
<feature type="region of interest" description="Disordered" evidence="7">
    <location>
        <begin position="18"/>
        <end position="54"/>
    </location>
</feature>
<reference evidence="11" key="1">
    <citation type="submission" date="2011-03" db="EMBL/GenBank/DDBJ databases">
        <title>Version 3 of the genome sequence of Otolemur garnettii (Bushbaby).</title>
        <authorList>
            <consortium name="The Broad Institute Genome Sequencing Platform"/>
            <person name="Di Palma F."/>
            <person name="Johnson J."/>
            <person name="Lander E.S."/>
            <person name="Lindblad-Toh K."/>
            <person name="Jaffe D.B."/>
            <person name="Gnerre S."/>
            <person name="MacCallum I."/>
            <person name="Przybylski D."/>
            <person name="Ribeiro F.J."/>
            <person name="Burton J.N."/>
            <person name="Walker B.J."/>
            <person name="Sharpe T."/>
            <person name="Hall G."/>
        </authorList>
    </citation>
    <scope>NUCLEOTIDE SEQUENCE [LARGE SCALE GENOMIC DNA]</scope>
</reference>
<evidence type="ECO:0000259" key="9">
    <source>
        <dbReference type="SMART" id="SM00134"/>
    </source>
</evidence>
<comment type="subcellular location">
    <subcellularLocation>
        <location evidence="1">Cell membrane</location>
        <topology evidence="1">Lipid-anchor</topology>
        <topology evidence="1">GPI-anchor</topology>
    </subcellularLocation>
</comment>
<protein>
    <submittedName>
        <fullName evidence="10">Glycosylphosphatidylinositol anchored high density lipoprotein binding protein 1</fullName>
    </submittedName>
</protein>
<proteinExistence type="predicted"/>
<evidence type="ECO:0000256" key="1">
    <source>
        <dbReference type="ARBA" id="ARBA00004609"/>
    </source>
</evidence>
<keyword evidence="4 8" id="KW-0732">Signal</keyword>
<dbReference type="InParanoid" id="H0XW29"/>
<dbReference type="GO" id="GO:0050821">
    <property type="term" value="P:protein stabilization"/>
    <property type="evidence" value="ECO:0007669"/>
    <property type="project" value="Ensembl"/>
</dbReference>
<dbReference type="FunCoup" id="H0XW29">
    <property type="interactions" value="20"/>
</dbReference>
<dbReference type="InterPro" id="IPR018363">
    <property type="entry name" value="CD59_antigen_CS"/>
</dbReference>
<dbReference type="Proteomes" id="UP000005225">
    <property type="component" value="Unassembled WGS sequence"/>
</dbReference>
<accession>H0XW29</accession>
<dbReference type="GO" id="GO:0035473">
    <property type="term" value="F:lipase binding"/>
    <property type="evidence" value="ECO:0007669"/>
    <property type="project" value="Ensembl"/>
</dbReference>
<dbReference type="eggNOG" id="ENOG502SVBD">
    <property type="taxonomic scope" value="Eukaryota"/>
</dbReference>
<keyword evidence="5" id="KW-0472">Membrane</keyword>
<keyword evidence="3" id="KW-0449">Lipoprotein</keyword>
<evidence type="ECO:0000256" key="5">
    <source>
        <dbReference type="ARBA" id="ARBA00023136"/>
    </source>
</evidence>
<dbReference type="OMA" id="MWCTDSC"/>
<dbReference type="AlphaFoldDB" id="H0XW29"/>
<reference evidence="10" key="2">
    <citation type="submission" date="2025-08" db="UniProtKB">
        <authorList>
            <consortium name="Ensembl"/>
        </authorList>
    </citation>
    <scope>IDENTIFICATION</scope>
</reference>